<dbReference type="FunFam" id="3.40.47.10:FF:000019">
    <property type="entry name" value="Polyketide synthase type I"/>
    <property type="match status" value="1"/>
</dbReference>
<dbReference type="PANTHER" id="PTHR43775">
    <property type="entry name" value="FATTY ACID SYNTHASE"/>
    <property type="match status" value="1"/>
</dbReference>
<dbReference type="SMART" id="SM00829">
    <property type="entry name" value="PKS_ER"/>
    <property type="match status" value="1"/>
</dbReference>
<dbReference type="InterPro" id="IPR053386">
    <property type="entry name" value="MBFA_synthase"/>
</dbReference>
<evidence type="ECO:0000259" key="11">
    <source>
        <dbReference type="PROSITE" id="PS52004"/>
    </source>
</evidence>
<protein>
    <submittedName>
        <fullName evidence="13">Polyketide synthase</fullName>
    </submittedName>
</protein>
<evidence type="ECO:0000256" key="9">
    <source>
        <dbReference type="SAM" id="MobiDB-lite"/>
    </source>
</evidence>
<dbReference type="InterPro" id="IPR011032">
    <property type="entry name" value="GroES-like_sf"/>
</dbReference>
<feature type="region of interest" description="Disordered" evidence="9">
    <location>
        <begin position="1"/>
        <end position="25"/>
    </location>
</feature>
<dbReference type="InterPro" id="IPR014031">
    <property type="entry name" value="Ketoacyl_synth_C"/>
</dbReference>
<dbReference type="InterPro" id="IPR050091">
    <property type="entry name" value="PKS_NRPS_Biosynth_Enz"/>
</dbReference>
<dbReference type="SMART" id="SM00823">
    <property type="entry name" value="PKS_PP"/>
    <property type="match status" value="1"/>
</dbReference>
<evidence type="ECO:0000256" key="7">
    <source>
        <dbReference type="ARBA" id="ARBA00023268"/>
    </source>
</evidence>
<dbReference type="InterPro" id="IPR009081">
    <property type="entry name" value="PP-bd_ACP"/>
</dbReference>
<dbReference type="PROSITE" id="PS00012">
    <property type="entry name" value="PHOSPHOPANTETHEINE"/>
    <property type="match status" value="1"/>
</dbReference>
<dbReference type="SMART" id="SM00826">
    <property type="entry name" value="PKS_DH"/>
    <property type="match status" value="1"/>
</dbReference>
<dbReference type="InterPro" id="IPR014030">
    <property type="entry name" value="Ketoacyl_synth_N"/>
</dbReference>
<keyword evidence="14" id="KW-1185">Reference proteome</keyword>
<dbReference type="SMART" id="SM00825">
    <property type="entry name" value="PKS_KS"/>
    <property type="match status" value="1"/>
</dbReference>
<dbReference type="Proteomes" id="UP000194000">
    <property type="component" value="Unassembled WGS sequence"/>
</dbReference>
<dbReference type="InterPro" id="IPR049900">
    <property type="entry name" value="PKS_mFAS_DH"/>
</dbReference>
<dbReference type="Gene3D" id="3.40.366.10">
    <property type="entry name" value="Malonyl-Coenzyme A Acyl Carrier Protein, domain 2"/>
    <property type="match status" value="1"/>
</dbReference>
<dbReference type="InterPro" id="IPR049552">
    <property type="entry name" value="PKS_DH_N"/>
</dbReference>
<dbReference type="InterPro" id="IPR057326">
    <property type="entry name" value="KR_dom"/>
</dbReference>
<dbReference type="STRING" id="1260918.AWC06_04015"/>
<evidence type="ECO:0000256" key="4">
    <source>
        <dbReference type="ARBA" id="ARBA00022832"/>
    </source>
</evidence>
<dbReference type="Gene3D" id="3.90.180.10">
    <property type="entry name" value="Medium-chain alcohol dehydrogenases, catalytic domain"/>
    <property type="match status" value="1"/>
</dbReference>
<dbReference type="Pfam" id="PF13602">
    <property type="entry name" value="ADH_zinc_N_2"/>
    <property type="match status" value="1"/>
</dbReference>
<feature type="compositionally biased region" description="Polar residues" evidence="9">
    <location>
        <begin position="13"/>
        <end position="25"/>
    </location>
</feature>
<dbReference type="InterPro" id="IPR020806">
    <property type="entry name" value="PKS_PP-bd"/>
</dbReference>
<dbReference type="CDD" id="cd00833">
    <property type="entry name" value="PKS"/>
    <property type="match status" value="1"/>
</dbReference>
<dbReference type="FunFam" id="3.40.50.720:FF:000372">
    <property type="entry name" value="Mycocerosic acid synthase-like polyketide synthase"/>
    <property type="match status" value="1"/>
</dbReference>
<keyword evidence="5" id="KW-0521">NADP</keyword>
<dbReference type="SUPFAM" id="SSF52151">
    <property type="entry name" value="FabD/lysophospholipase-like"/>
    <property type="match status" value="1"/>
</dbReference>
<feature type="region of interest" description="C-terminal hotdog fold" evidence="8">
    <location>
        <begin position="1053"/>
        <end position="1201"/>
    </location>
</feature>
<dbReference type="SUPFAM" id="SSF47336">
    <property type="entry name" value="ACP-like"/>
    <property type="match status" value="1"/>
</dbReference>
<feature type="domain" description="Ketosynthase family 3 (KS3)" evidence="11">
    <location>
        <begin position="28"/>
        <end position="450"/>
    </location>
</feature>
<dbReference type="OrthoDB" id="9778690at2"/>
<dbReference type="GO" id="GO:0006633">
    <property type="term" value="P:fatty acid biosynthetic process"/>
    <property type="evidence" value="ECO:0007669"/>
    <property type="project" value="InterPro"/>
</dbReference>
<dbReference type="InterPro" id="IPR006162">
    <property type="entry name" value="Ppantetheine_attach_site"/>
</dbReference>
<dbReference type="Pfam" id="PF02801">
    <property type="entry name" value="Ketoacyl-synt_C"/>
    <property type="match status" value="1"/>
</dbReference>
<dbReference type="PROSITE" id="PS52019">
    <property type="entry name" value="PKS_MFAS_DH"/>
    <property type="match status" value="1"/>
</dbReference>
<dbReference type="SMART" id="SM00827">
    <property type="entry name" value="PKS_AT"/>
    <property type="match status" value="1"/>
</dbReference>
<dbReference type="PANTHER" id="PTHR43775:SF37">
    <property type="entry name" value="SI:DKEY-61P9.11"/>
    <property type="match status" value="1"/>
</dbReference>
<dbReference type="InterPro" id="IPR014043">
    <property type="entry name" value="Acyl_transferase_dom"/>
</dbReference>
<dbReference type="SUPFAM" id="SSF50129">
    <property type="entry name" value="GroES-like"/>
    <property type="match status" value="1"/>
</dbReference>
<evidence type="ECO:0000256" key="6">
    <source>
        <dbReference type="ARBA" id="ARBA00023098"/>
    </source>
</evidence>
<dbReference type="InterPro" id="IPR020841">
    <property type="entry name" value="PKS_Beta-ketoAc_synthase_dom"/>
</dbReference>
<evidence type="ECO:0000256" key="2">
    <source>
        <dbReference type="ARBA" id="ARBA00022553"/>
    </source>
</evidence>
<organism evidence="13 14">
    <name type="scientific">Mycobacterium fragae</name>
    <dbReference type="NCBI Taxonomy" id="1260918"/>
    <lineage>
        <taxon>Bacteria</taxon>
        <taxon>Bacillati</taxon>
        <taxon>Actinomycetota</taxon>
        <taxon>Actinomycetes</taxon>
        <taxon>Mycobacteriales</taxon>
        <taxon>Mycobacteriaceae</taxon>
        <taxon>Mycobacterium</taxon>
    </lineage>
</organism>
<evidence type="ECO:0000256" key="3">
    <source>
        <dbReference type="ARBA" id="ARBA00022679"/>
    </source>
</evidence>
<dbReference type="FunFam" id="3.40.50.720:FF:000209">
    <property type="entry name" value="Polyketide synthase Pks12"/>
    <property type="match status" value="1"/>
</dbReference>
<comment type="caution">
    <text evidence="13">The sequence shown here is derived from an EMBL/GenBank/DDBJ whole genome shotgun (WGS) entry which is preliminary data.</text>
</comment>
<dbReference type="CDD" id="cd05195">
    <property type="entry name" value="enoyl_red"/>
    <property type="match status" value="1"/>
</dbReference>
<dbReference type="Pfam" id="PF08240">
    <property type="entry name" value="ADH_N"/>
    <property type="match status" value="1"/>
</dbReference>
<keyword evidence="1" id="KW-0596">Phosphopantetheine</keyword>
<dbReference type="GO" id="GO:0004312">
    <property type="term" value="F:fatty acid synthase activity"/>
    <property type="evidence" value="ECO:0007669"/>
    <property type="project" value="TreeGrafter"/>
</dbReference>
<dbReference type="Pfam" id="PF08659">
    <property type="entry name" value="KR"/>
    <property type="match status" value="1"/>
</dbReference>
<dbReference type="FunFam" id="3.30.70.250:FF:000003">
    <property type="entry name" value="Polyketide beta-ketoacyl synthase Pks3"/>
    <property type="match status" value="1"/>
</dbReference>
<dbReference type="NCBIfam" id="NF041183">
    <property type="entry name" value="Pks2_ls1_myc"/>
    <property type="match status" value="1"/>
</dbReference>
<feature type="active site" description="Proton donor; for dehydratase activity" evidence="8">
    <location>
        <position position="1117"/>
    </location>
</feature>
<dbReference type="InterPro" id="IPR013154">
    <property type="entry name" value="ADH-like_N"/>
</dbReference>
<dbReference type="InterPro" id="IPR032821">
    <property type="entry name" value="PKS_assoc"/>
</dbReference>
<evidence type="ECO:0000259" key="12">
    <source>
        <dbReference type="PROSITE" id="PS52019"/>
    </source>
</evidence>
<dbReference type="GO" id="GO:0005886">
    <property type="term" value="C:plasma membrane"/>
    <property type="evidence" value="ECO:0007669"/>
    <property type="project" value="TreeGrafter"/>
</dbReference>
<dbReference type="PROSITE" id="PS52004">
    <property type="entry name" value="KS3_2"/>
    <property type="match status" value="1"/>
</dbReference>
<evidence type="ECO:0000256" key="8">
    <source>
        <dbReference type="PROSITE-ProRule" id="PRU01363"/>
    </source>
</evidence>
<dbReference type="PROSITE" id="PS50075">
    <property type="entry name" value="CARRIER"/>
    <property type="match status" value="1"/>
</dbReference>
<dbReference type="Gene3D" id="1.10.1200.10">
    <property type="entry name" value="ACP-like"/>
    <property type="match status" value="1"/>
</dbReference>
<dbReference type="SUPFAM" id="SSF55048">
    <property type="entry name" value="Probable ACP-binding domain of malonyl-CoA ACP transacylase"/>
    <property type="match status" value="1"/>
</dbReference>
<dbReference type="Gene3D" id="3.40.50.720">
    <property type="entry name" value="NAD(P)-binding Rossmann-like Domain"/>
    <property type="match status" value="3"/>
</dbReference>
<dbReference type="Pfam" id="PF00550">
    <property type="entry name" value="PP-binding"/>
    <property type="match status" value="1"/>
</dbReference>
<dbReference type="Gene3D" id="3.30.70.250">
    <property type="entry name" value="Malonyl-CoA ACP transacylase, ACP-binding"/>
    <property type="match status" value="1"/>
</dbReference>
<dbReference type="InterPro" id="IPR016035">
    <property type="entry name" value="Acyl_Trfase/lysoPLipase"/>
</dbReference>
<dbReference type="Gene3D" id="3.40.47.10">
    <property type="match status" value="1"/>
</dbReference>
<dbReference type="FunFam" id="3.40.50.720:FF:000416">
    <property type="entry name" value="Multifunctional mycocerosic acid synthase"/>
    <property type="match status" value="1"/>
</dbReference>
<dbReference type="InterPro" id="IPR013968">
    <property type="entry name" value="PKS_KR"/>
</dbReference>
<feature type="region of interest" description="N-terminal hotdog fold" evidence="8">
    <location>
        <begin position="919"/>
        <end position="1039"/>
    </location>
</feature>
<evidence type="ECO:0000313" key="14">
    <source>
        <dbReference type="Proteomes" id="UP000194000"/>
    </source>
</evidence>
<dbReference type="Gene3D" id="3.10.129.110">
    <property type="entry name" value="Polyketide synthase dehydratase"/>
    <property type="match status" value="1"/>
</dbReference>
<dbReference type="Pfam" id="PF00698">
    <property type="entry name" value="Acyl_transf_1"/>
    <property type="match status" value="1"/>
</dbReference>
<dbReference type="InterPro" id="IPR036291">
    <property type="entry name" value="NAD(P)-bd_dom_sf"/>
</dbReference>
<dbReference type="SUPFAM" id="SSF53901">
    <property type="entry name" value="Thiolase-like"/>
    <property type="match status" value="1"/>
</dbReference>
<proteinExistence type="predicted"/>
<dbReference type="InterPro" id="IPR020807">
    <property type="entry name" value="PKS_DH"/>
</dbReference>
<dbReference type="Pfam" id="PF00109">
    <property type="entry name" value="ketoacyl-synt"/>
    <property type="match status" value="1"/>
</dbReference>
<dbReference type="Pfam" id="PF21089">
    <property type="entry name" value="PKS_DH_N"/>
    <property type="match status" value="1"/>
</dbReference>
<name>A0A1X1UFI2_9MYCO</name>
<evidence type="ECO:0000256" key="1">
    <source>
        <dbReference type="ARBA" id="ARBA00022450"/>
    </source>
</evidence>
<dbReference type="InterPro" id="IPR001227">
    <property type="entry name" value="Ac_transferase_dom_sf"/>
</dbReference>
<dbReference type="PROSITE" id="PS00606">
    <property type="entry name" value="KS3_1"/>
    <property type="match status" value="1"/>
</dbReference>
<feature type="active site" description="Proton acceptor; for dehydratase activity" evidence="8">
    <location>
        <position position="952"/>
    </location>
</feature>
<keyword evidence="4" id="KW-0276">Fatty acid metabolism</keyword>
<evidence type="ECO:0000256" key="5">
    <source>
        <dbReference type="ARBA" id="ARBA00022857"/>
    </source>
</evidence>
<dbReference type="InterPro" id="IPR049551">
    <property type="entry name" value="PKS_DH_C"/>
</dbReference>
<dbReference type="SUPFAM" id="SSF51735">
    <property type="entry name" value="NAD(P)-binding Rossmann-fold domains"/>
    <property type="match status" value="3"/>
</dbReference>
<dbReference type="GO" id="GO:0005737">
    <property type="term" value="C:cytoplasm"/>
    <property type="evidence" value="ECO:0007669"/>
    <property type="project" value="TreeGrafter"/>
</dbReference>
<dbReference type="InterPro" id="IPR036736">
    <property type="entry name" value="ACP-like_sf"/>
</dbReference>
<accession>A0A1X1UFI2</accession>
<keyword evidence="7" id="KW-0511">Multifunctional enzyme</keyword>
<dbReference type="Pfam" id="PF16197">
    <property type="entry name" value="KAsynt_C_assoc"/>
    <property type="match status" value="1"/>
</dbReference>
<dbReference type="GO" id="GO:0004315">
    <property type="term" value="F:3-oxoacyl-[acyl-carrier-protein] synthase activity"/>
    <property type="evidence" value="ECO:0007669"/>
    <property type="project" value="InterPro"/>
</dbReference>
<dbReference type="InterPro" id="IPR020843">
    <property type="entry name" value="ER"/>
</dbReference>
<dbReference type="InterPro" id="IPR018201">
    <property type="entry name" value="Ketoacyl_synth_AS"/>
</dbReference>
<dbReference type="GO" id="GO:0016491">
    <property type="term" value="F:oxidoreductase activity"/>
    <property type="evidence" value="ECO:0007669"/>
    <property type="project" value="InterPro"/>
</dbReference>
<dbReference type="EMBL" id="LQOW01000034">
    <property type="protein sequence ID" value="ORV55572.1"/>
    <property type="molecule type" value="Genomic_DNA"/>
</dbReference>
<evidence type="ECO:0000313" key="13">
    <source>
        <dbReference type="EMBL" id="ORV55572.1"/>
    </source>
</evidence>
<reference evidence="13 14" key="1">
    <citation type="submission" date="2016-01" db="EMBL/GenBank/DDBJ databases">
        <title>The new phylogeny of the genus Mycobacterium.</title>
        <authorList>
            <person name="Tarcisio F."/>
            <person name="Conor M."/>
            <person name="Antonella G."/>
            <person name="Elisabetta G."/>
            <person name="Giulia F.S."/>
            <person name="Sara T."/>
            <person name="Anna F."/>
            <person name="Clotilde B."/>
            <person name="Roberto B."/>
            <person name="Veronica D.S."/>
            <person name="Fabio R."/>
            <person name="Monica P."/>
            <person name="Olivier J."/>
            <person name="Enrico T."/>
            <person name="Nicola S."/>
        </authorList>
    </citation>
    <scope>NUCLEOTIDE SEQUENCE [LARGE SCALE GENOMIC DNA]</scope>
    <source>
        <strain evidence="13 14">DSM 45731</strain>
    </source>
</reference>
<evidence type="ECO:0000259" key="10">
    <source>
        <dbReference type="PROSITE" id="PS50075"/>
    </source>
</evidence>
<dbReference type="SMART" id="SM00822">
    <property type="entry name" value="PKS_KR"/>
    <property type="match status" value="1"/>
</dbReference>
<feature type="domain" description="PKS/mFAS DH" evidence="12">
    <location>
        <begin position="919"/>
        <end position="1201"/>
    </location>
</feature>
<keyword evidence="6" id="KW-0443">Lipid metabolism</keyword>
<dbReference type="Pfam" id="PF14765">
    <property type="entry name" value="PS-DH"/>
    <property type="match status" value="1"/>
</dbReference>
<dbReference type="InterPro" id="IPR016036">
    <property type="entry name" value="Malonyl_transacylase_ACP-bd"/>
</dbReference>
<dbReference type="InterPro" id="IPR016039">
    <property type="entry name" value="Thiolase-like"/>
</dbReference>
<keyword evidence="2" id="KW-0597">Phosphoprotein</keyword>
<dbReference type="GO" id="GO:0031177">
    <property type="term" value="F:phosphopantetheine binding"/>
    <property type="evidence" value="ECO:0007669"/>
    <property type="project" value="InterPro"/>
</dbReference>
<feature type="domain" description="Carrier" evidence="10">
    <location>
        <begin position="2038"/>
        <end position="2113"/>
    </location>
</feature>
<dbReference type="InterPro" id="IPR042104">
    <property type="entry name" value="PKS_dehydratase_sf"/>
</dbReference>
<dbReference type="GO" id="GO:0071770">
    <property type="term" value="P:DIM/DIP cell wall layer assembly"/>
    <property type="evidence" value="ECO:0007669"/>
    <property type="project" value="TreeGrafter"/>
</dbReference>
<gene>
    <name evidence="13" type="ORF">AWC06_04015</name>
</gene>
<sequence>MVSFGAIDDGVEHSSSANSSPTMGTTTVTPIAVIGMACRLPGGIDSPELLWEALLRGDDLVTEVPPERWEADDYYDPEPGVPGRSVTKWGAFIDDVAGFDADFFGISESEATAIDPQHRLLLETSWEALEHAGVNPSKLAGSRTGVYMALGHNDYQLLAADAHALEGPYGFLGNGYCMASGRISYALGLHGPALTVDTACSAGLVTVHMACRSLHDGESDLALAGGSAVALDPRKFSAGSAGGMLSPTGRCNAFDVTADGFVAGEGCAVVLLKRLPDALRDGDRILAVVRGTALNNDGRTVTITTPSQSAQVAAYRAALAAASVDAGTVGMVETHGTGTPTGDPIEFASLAEVYGIDGPCALGAAKTNFGHNQSTAGTLGLMKAVLALQHGVIPQNLHFTRLPDELTQIETNLFVPQETTPWPANGHAPRRAAVSAYGFSGTNAHAILEQAPEISEAAAREGISPEAAKNAALLFPLSSTSADELRRTAGRLADWVQAHEDIALPDLAYTLARRRAHRPVRAGIIASTLPELTEALREVADGDNPYQAAVGQDDRGPVWVFSGQGSQWPAMGAQLLATEPVFAATVAAAEPLIARESGFSVTEAITAPEVVTGQDRIQPTLFTMQVALAATLKAHGVRPGAVIGHSLGEAAAAVVAGALTLEDGLRVICRRSQLMSRVAGSGATASVELPAQQVLSELMAQGIDDVVVAIVASPQSTVIAGAAQKVRELVAAWEQRDVMAREVPTDVAFHSPQVDPILSELIGVLADLDPRTPEVPFYSATLFDPREQPVCDARYWADNMRRMVRFAAAVQAALEDGYRVFAEIAPHPLLTRALEQTARGLDIPLAALAGMRREQALPHGLRGFVADMHSAGAAVDFSVLCPDGQLVDAPLPTWTHRQLMWSRERQESPTHGGSIVSVHPLLGPHVRLQEEPERHVWQGEVGTAAQPWLGDHRIRDVAVLPGAAYCEMALAAARAVLGEASEVRDIRFELALRLDEQTTIGASASSPSPGVLDFTVETNQGGGQSRHATAVLQATEDEQPPAHEMSALLAAHPGREDSDAVRARIGERGVQFGPAFTALGAVHTGDEGTETVLAEIALPRQIRSQQDAYGVHPALLDTCFQSIEAHPEVKALAQEVLGLPLGARRLRAYGPARNARYCYTRVAKADASGVEANFELLDEHGAVLLALEGVRWGTRATGNAHKDRVLGERLLTVEWRQRELPEVEHDDAGTWLLISTITADVVAATLTDALKNHGAHCTTMCWPPHADHASNTEQLGNHLRAGGFTGVVILTGPKNGDADDQSPLLGREYVRHLVRILRELPEIPGEAPRLYVVTRNAQTVLAGDRPNLEQAGLRGLMRVIGTEHPHLRATQIDVDEATDTEQLAQQLLGDSDEDETAWRNGAWYAARLYTAPLGPEDRKTTVANHERDRMRLQIRTPGDLESMELVACDRVPPGPGEIEVAVSASSINFADVLLAFGRYPAIEGMLPQLGTDFAGVVTAVGPDVTDHKVGDHVGGLCADGCWGTFITCDARLAVTLPAGLTDQQAAAVTTAHATAWYGLHELARINAGDKVLIHSATGGVGQAAIAIARAVGAQIFATAGSEQRRQLLRDMGIEHVYDSRSLEFADGIRRDTEGYGVDIVLNSVTGAAQRAGLELLSYGGRFIEIGKRDIYGDTRLGLFPFRRNLAFYGVDLALMTVTHPDRLRDLLKTVYQLTADGSLPMPESTHYPLTEAATAIRVMSNAEHTGKLVLDVPHTGHSRVVVPPGQVQVFSGDGAYIITGGLGGLGLFLAEKMAAGGCGRIVLSSRSQPTPEALQAIERIRAAGTDVVVECGDITHPDMAQRLVATATATGAQLRGVLHAAAVIEDATLANITDELLEHDWAAKVYGAWNLHEALQGANVEQPLDWFCVFSSAAALVGSPGQGAYAAANSWLDAFTLWRRAQGLPATAIAWGAWAQIGRATALAESADIALDPDEGAYAFEALLRHDRAYIGYAPIAGTPWLTALAQSSPFAEAFRSTGQNTAGASKLLAELNELPPDEWPTRLRRLISDQVSLILRRSIDPDRPLTEYGLDSLGALELRARIESETGIRINPAELTTIGTIRGLAGLLCEKLAPADAA</sequence>
<keyword evidence="3" id="KW-0808">Transferase</keyword>